<dbReference type="GO" id="GO:0005186">
    <property type="term" value="F:pheromone activity"/>
    <property type="evidence" value="ECO:0007669"/>
    <property type="project" value="Ensembl"/>
</dbReference>
<dbReference type="Pfam" id="PF16590">
    <property type="entry name" value="ESP"/>
    <property type="match status" value="1"/>
</dbReference>
<evidence type="ECO:0000313" key="4">
    <source>
        <dbReference type="Proteomes" id="UP000694415"/>
    </source>
</evidence>
<proteinExistence type="predicted"/>
<feature type="chain" id="PRO_5034328950" evidence="2">
    <location>
        <begin position="17"/>
        <end position="117"/>
    </location>
</feature>
<dbReference type="AlphaFoldDB" id="A0A8C6H7X0"/>
<evidence type="ECO:0000256" key="1">
    <source>
        <dbReference type="SAM" id="MobiDB-lite"/>
    </source>
</evidence>
<dbReference type="Ensembl" id="ENSMSIT00000022244.1">
    <property type="protein sequence ID" value="ENSMSIP00000017586.1"/>
    <property type="gene ID" value="ENSMSIG00000015015.1"/>
</dbReference>
<dbReference type="FunFam" id="1.20.50.60:FF:000001">
    <property type="entry name" value="Exocrine gland secreted peptide 6"/>
    <property type="match status" value="1"/>
</dbReference>
<organism evidence="3 4">
    <name type="scientific">Mus spicilegus</name>
    <name type="common">Mound-building mouse</name>
    <dbReference type="NCBI Taxonomy" id="10103"/>
    <lineage>
        <taxon>Eukaryota</taxon>
        <taxon>Metazoa</taxon>
        <taxon>Chordata</taxon>
        <taxon>Craniata</taxon>
        <taxon>Vertebrata</taxon>
        <taxon>Euteleostomi</taxon>
        <taxon>Mammalia</taxon>
        <taxon>Eutheria</taxon>
        <taxon>Euarchontoglires</taxon>
        <taxon>Glires</taxon>
        <taxon>Rodentia</taxon>
        <taxon>Myomorpha</taxon>
        <taxon>Muroidea</taxon>
        <taxon>Muridae</taxon>
        <taxon>Murinae</taxon>
        <taxon>Mus</taxon>
        <taxon>Mus</taxon>
    </lineage>
</organism>
<keyword evidence="2" id="KW-0732">Signal</keyword>
<feature type="compositionally biased region" description="Basic and acidic residues" evidence="1">
    <location>
        <begin position="30"/>
        <end position="48"/>
    </location>
</feature>
<reference evidence="3" key="2">
    <citation type="submission" date="2025-09" db="UniProtKB">
        <authorList>
            <consortium name="Ensembl"/>
        </authorList>
    </citation>
    <scope>IDENTIFICATION</scope>
</reference>
<evidence type="ECO:0000256" key="2">
    <source>
        <dbReference type="SAM" id="SignalP"/>
    </source>
</evidence>
<feature type="region of interest" description="Disordered" evidence="1">
    <location>
        <begin position="21"/>
        <end position="48"/>
    </location>
</feature>
<dbReference type="InterPro" id="IPR032253">
    <property type="entry name" value="Esp1/Esp22"/>
</dbReference>
<evidence type="ECO:0000313" key="3">
    <source>
        <dbReference type="Ensembl" id="ENSMSIP00000017586.1"/>
    </source>
</evidence>
<keyword evidence="4" id="KW-1185">Reference proteome</keyword>
<reference evidence="3" key="1">
    <citation type="submission" date="2025-08" db="UniProtKB">
        <authorList>
            <consortium name="Ensembl"/>
        </authorList>
    </citation>
    <scope>IDENTIFICATION</scope>
</reference>
<sequence length="117" mass="13299">MLFLVTLLLPSMLTEGRVLTQTGEETTMSADHKTNHKADLEKNDSQGERNTQEAFEMILCAFNQDKMLLKDQANSGQHELKLSKFFTALSKCGAQNYQVDTVNYRIIPHIYPLHSPK</sequence>
<dbReference type="GO" id="GO:0005615">
    <property type="term" value="C:extracellular space"/>
    <property type="evidence" value="ECO:0007669"/>
    <property type="project" value="Ensembl"/>
</dbReference>
<name>A0A8C6H7X0_MUSSI</name>
<dbReference type="Gene3D" id="1.20.50.60">
    <property type="entry name" value="ESP1, core domain"/>
    <property type="match status" value="1"/>
</dbReference>
<accession>A0A8C6H7X0</accession>
<dbReference type="InterPro" id="IPR043126">
    <property type="entry name" value="Esp1_core"/>
</dbReference>
<protein>
    <submittedName>
        <fullName evidence="3">Exocrine gland secreted peptide 4</fullName>
    </submittedName>
</protein>
<dbReference type="Proteomes" id="UP000694415">
    <property type="component" value="Unplaced"/>
</dbReference>
<dbReference type="GeneTree" id="ENSGT00840000130532"/>
<dbReference type="CDD" id="cd14249">
    <property type="entry name" value="ESP1_like"/>
    <property type="match status" value="1"/>
</dbReference>
<feature type="signal peptide" evidence="2">
    <location>
        <begin position="1"/>
        <end position="16"/>
    </location>
</feature>